<keyword evidence="4 9" id="KW-0812">Transmembrane</keyword>
<dbReference type="InterPro" id="IPR000515">
    <property type="entry name" value="MetI-like"/>
</dbReference>
<dbReference type="Gene3D" id="1.10.3720.10">
    <property type="entry name" value="MetI-like"/>
    <property type="match status" value="1"/>
</dbReference>
<dbReference type="SUPFAM" id="SSF161098">
    <property type="entry name" value="MetI-like"/>
    <property type="match status" value="1"/>
</dbReference>
<dbReference type="PANTHER" id="PTHR43386:SF1">
    <property type="entry name" value="D,D-DIPEPTIDE TRANSPORT SYSTEM PERMEASE PROTEIN DDPC-RELATED"/>
    <property type="match status" value="1"/>
</dbReference>
<dbReference type="GO" id="GO:0055085">
    <property type="term" value="P:transmembrane transport"/>
    <property type="evidence" value="ECO:0007669"/>
    <property type="project" value="InterPro"/>
</dbReference>
<evidence type="ECO:0000256" key="5">
    <source>
        <dbReference type="ARBA" id="ARBA00022856"/>
    </source>
</evidence>
<keyword evidence="3" id="KW-1003">Cell membrane</keyword>
<dbReference type="AlphaFoldDB" id="A0A8G2BHN9"/>
<dbReference type="Proteomes" id="UP000198615">
    <property type="component" value="Unassembled WGS sequence"/>
</dbReference>
<name>A0A8G2BHN9_9PROT</name>
<feature type="transmembrane region" description="Helical" evidence="9">
    <location>
        <begin position="37"/>
        <end position="58"/>
    </location>
</feature>
<evidence type="ECO:0000256" key="7">
    <source>
        <dbReference type="ARBA" id="ARBA00022989"/>
    </source>
</evidence>
<feature type="transmembrane region" description="Helical" evidence="9">
    <location>
        <begin position="211"/>
        <end position="232"/>
    </location>
</feature>
<dbReference type="PANTHER" id="PTHR43386">
    <property type="entry name" value="OLIGOPEPTIDE TRANSPORT SYSTEM PERMEASE PROTEIN APPC"/>
    <property type="match status" value="1"/>
</dbReference>
<dbReference type="InterPro" id="IPR035906">
    <property type="entry name" value="MetI-like_sf"/>
</dbReference>
<comment type="subcellular location">
    <subcellularLocation>
        <location evidence="1 9">Cell membrane</location>
        <topology evidence="1 9">Multi-pass membrane protein</topology>
    </subcellularLocation>
</comment>
<reference evidence="11 12" key="1">
    <citation type="submission" date="2016-10" db="EMBL/GenBank/DDBJ databases">
        <authorList>
            <person name="Varghese N."/>
            <person name="Submissions S."/>
        </authorList>
    </citation>
    <scope>NUCLEOTIDE SEQUENCE [LARGE SCALE GENOMIC DNA]</scope>
    <source>
        <strain evidence="11 12">DSM 18839</strain>
    </source>
</reference>
<evidence type="ECO:0000256" key="2">
    <source>
        <dbReference type="ARBA" id="ARBA00022448"/>
    </source>
</evidence>
<keyword evidence="5" id="KW-0571">Peptide transport</keyword>
<evidence type="ECO:0000256" key="3">
    <source>
        <dbReference type="ARBA" id="ARBA00022475"/>
    </source>
</evidence>
<dbReference type="GO" id="GO:0015031">
    <property type="term" value="P:protein transport"/>
    <property type="evidence" value="ECO:0007669"/>
    <property type="project" value="UniProtKB-KW"/>
</dbReference>
<dbReference type="PROSITE" id="PS50928">
    <property type="entry name" value="ABC_TM1"/>
    <property type="match status" value="1"/>
</dbReference>
<evidence type="ECO:0000256" key="8">
    <source>
        <dbReference type="ARBA" id="ARBA00023136"/>
    </source>
</evidence>
<gene>
    <name evidence="11" type="ORF">SAMN05660686_01452</name>
</gene>
<dbReference type="EMBL" id="FNBW01000004">
    <property type="protein sequence ID" value="SDF50125.1"/>
    <property type="molecule type" value="Genomic_DNA"/>
</dbReference>
<feature type="transmembrane region" description="Helical" evidence="9">
    <location>
        <begin position="100"/>
        <end position="122"/>
    </location>
</feature>
<evidence type="ECO:0000256" key="6">
    <source>
        <dbReference type="ARBA" id="ARBA00022927"/>
    </source>
</evidence>
<dbReference type="GO" id="GO:0005886">
    <property type="term" value="C:plasma membrane"/>
    <property type="evidence" value="ECO:0007669"/>
    <property type="project" value="UniProtKB-SubCell"/>
</dbReference>
<dbReference type="GO" id="GO:0015833">
    <property type="term" value="P:peptide transport"/>
    <property type="evidence" value="ECO:0007669"/>
    <property type="project" value="UniProtKB-KW"/>
</dbReference>
<dbReference type="RefSeq" id="WP_084618685.1">
    <property type="nucleotide sequence ID" value="NZ_FNBW01000004.1"/>
</dbReference>
<protein>
    <submittedName>
        <fullName evidence="11">Peptide/nickel transport system permease protein</fullName>
    </submittedName>
</protein>
<organism evidence="11 12">
    <name type="scientific">Thalassobaculum litoreum DSM 18839</name>
    <dbReference type="NCBI Taxonomy" id="1123362"/>
    <lineage>
        <taxon>Bacteria</taxon>
        <taxon>Pseudomonadati</taxon>
        <taxon>Pseudomonadota</taxon>
        <taxon>Alphaproteobacteria</taxon>
        <taxon>Rhodospirillales</taxon>
        <taxon>Thalassobaculaceae</taxon>
        <taxon>Thalassobaculum</taxon>
    </lineage>
</organism>
<evidence type="ECO:0000259" key="10">
    <source>
        <dbReference type="PROSITE" id="PS50928"/>
    </source>
</evidence>
<feature type="domain" description="ABC transmembrane type-1" evidence="10">
    <location>
        <begin position="98"/>
        <end position="288"/>
    </location>
</feature>
<dbReference type="InterPro" id="IPR050366">
    <property type="entry name" value="BP-dependent_transpt_permease"/>
</dbReference>
<evidence type="ECO:0000256" key="1">
    <source>
        <dbReference type="ARBA" id="ARBA00004651"/>
    </source>
</evidence>
<comment type="similarity">
    <text evidence="9">Belongs to the binding-protein-dependent transport system permease family.</text>
</comment>
<dbReference type="Pfam" id="PF12911">
    <property type="entry name" value="OppC_N"/>
    <property type="match status" value="1"/>
</dbReference>
<proteinExistence type="inferred from homology"/>
<feature type="transmembrane region" description="Helical" evidence="9">
    <location>
        <begin position="142"/>
        <end position="171"/>
    </location>
</feature>
<keyword evidence="7 9" id="KW-1133">Transmembrane helix</keyword>
<sequence length="304" mass="32283">MTTQDHAIAVVAADTQEPPPPRGQLRLFVDAFASNKLAVAGLVVFVLAILVALTADVISPYDPNAQDLAVRLMGPSAEHWLGTDQYGRDLLSRVIHGTQISLMVGIVSITIATLCGVTAGALSGYLGGFVDDIIMRCMDVLLAFPALILAIGILAVLGPSILNVVIVIAVVSTPQIARITRSAVLTQKEEEYVQAAIVIGLPMHVRLFKHVLLNCLAPITVQATLLVANAIIVETSLSFLGLGVRPPTPTWGTILFEGKDYILLGMWWMSVFPGIAIILAMLGLNLLGDGLRDALDPRIRGADA</sequence>
<keyword evidence="2 9" id="KW-0813">Transport</keyword>
<accession>A0A8G2BHN9</accession>
<keyword evidence="6" id="KW-0653">Protein transport</keyword>
<comment type="caution">
    <text evidence="11">The sequence shown here is derived from an EMBL/GenBank/DDBJ whole genome shotgun (WGS) entry which is preliminary data.</text>
</comment>
<evidence type="ECO:0000256" key="4">
    <source>
        <dbReference type="ARBA" id="ARBA00022692"/>
    </source>
</evidence>
<dbReference type="InterPro" id="IPR025966">
    <property type="entry name" value="OppC_N"/>
</dbReference>
<dbReference type="OrthoDB" id="9766870at2"/>
<evidence type="ECO:0000256" key="9">
    <source>
        <dbReference type="RuleBase" id="RU363032"/>
    </source>
</evidence>
<evidence type="ECO:0000313" key="11">
    <source>
        <dbReference type="EMBL" id="SDF50125.1"/>
    </source>
</evidence>
<evidence type="ECO:0000313" key="12">
    <source>
        <dbReference type="Proteomes" id="UP000198615"/>
    </source>
</evidence>
<feature type="transmembrane region" description="Helical" evidence="9">
    <location>
        <begin position="266"/>
        <end position="288"/>
    </location>
</feature>
<keyword evidence="8 9" id="KW-0472">Membrane</keyword>
<dbReference type="Pfam" id="PF00528">
    <property type="entry name" value="BPD_transp_1"/>
    <property type="match status" value="1"/>
</dbReference>
<dbReference type="CDD" id="cd06261">
    <property type="entry name" value="TM_PBP2"/>
    <property type="match status" value="1"/>
</dbReference>
<keyword evidence="12" id="KW-1185">Reference proteome</keyword>